<reference evidence="3" key="1">
    <citation type="submission" date="2021-02" db="EMBL/GenBank/DDBJ databases">
        <authorList>
            <person name="Nowell W R."/>
        </authorList>
    </citation>
    <scope>NUCLEOTIDE SEQUENCE</scope>
</reference>
<protein>
    <submittedName>
        <fullName evidence="3">Uncharacterized protein</fullName>
    </submittedName>
</protein>
<evidence type="ECO:0000256" key="2">
    <source>
        <dbReference type="SAM" id="Phobius"/>
    </source>
</evidence>
<accession>A0A813VL44</accession>
<evidence type="ECO:0000256" key="1">
    <source>
        <dbReference type="SAM" id="MobiDB-lite"/>
    </source>
</evidence>
<comment type="caution">
    <text evidence="3">The sequence shown here is derived from an EMBL/GenBank/DDBJ whole genome shotgun (WGS) entry which is preliminary data.</text>
</comment>
<name>A0A813VL44_ADIRI</name>
<keyword evidence="2" id="KW-0472">Membrane</keyword>
<evidence type="ECO:0000313" key="3">
    <source>
        <dbReference type="EMBL" id="CAF0842261.1"/>
    </source>
</evidence>
<evidence type="ECO:0000313" key="4">
    <source>
        <dbReference type="Proteomes" id="UP000663852"/>
    </source>
</evidence>
<feature type="transmembrane region" description="Helical" evidence="2">
    <location>
        <begin position="213"/>
        <end position="240"/>
    </location>
</feature>
<keyword evidence="2" id="KW-1133">Transmembrane helix</keyword>
<organism evidence="3 4">
    <name type="scientific">Adineta ricciae</name>
    <name type="common">Rotifer</name>
    <dbReference type="NCBI Taxonomy" id="249248"/>
    <lineage>
        <taxon>Eukaryota</taxon>
        <taxon>Metazoa</taxon>
        <taxon>Spiralia</taxon>
        <taxon>Gnathifera</taxon>
        <taxon>Rotifera</taxon>
        <taxon>Eurotatoria</taxon>
        <taxon>Bdelloidea</taxon>
        <taxon>Adinetida</taxon>
        <taxon>Adinetidae</taxon>
        <taxon>Adineta</taxon>
    </lineage>
</organism>
<dbReference type="EMBL" id="CAJNOJ010000020">
    <property type="protein sequence ID" value="CAF0842261.1"/>
    <property type="molecule type" value="Genomic_DNA"/>
</dbReference>
<proteinExistence type="predicted"/>
<sequence>MSYQSNHLKRLQHPVNSSDKHHCPSLDPTTVHEECDNLFETLSRPVAHHARRGGGGRNVGNRSWNPLVFLRKRTIHYDLAESFMDHSTNPLSSQLYKYRFKHSTKPWPNGRFTNYTEKLDKKDGNLTDILCVRTFPIVAKRKKTPVEPTTTNAHSSISLVNPVVQEQRKKLCNEQNNLYADIFRNGKTSQISNTNLVNQSYCINWTCYLHHHILTIFTVISTFVNQFFFIIITCFSSYLLRRKKQEKETQQHRIFHV</sequence>
<feature type="region of interest" description="Disordered" evidence="1">
    <location>
        <begin position="1"/>
        <end position="25"/>
    </location>
</feature>
<keyword evidence="2" id="KW-0812">Transmembrane</keyword>
<dbReference type="Proteomes" id="UP000663852">
    <property type="component" value="Unassembled WGS sequence"/>
</dbReference>
<dbReference type="AlphaFoldDB" id="A0A813VL44"/>
<gene>
    <name evidence="3" type="ORF">EDS130_LOCUS6894</name>
</gene>